<dbReference type="OrthoDB" id="3227343at2759"/>
<sequence>LKQQNLSGRQAHWMVKMSKFDFEIIYVPEAENIVSDTLSCLYSNNGVGTVQAPSEYTYHDVVDVDQMLSNLVTMPLLVGMEGKAMLMALTWGQSMLWFTRRAPQGWPYG</sequence>
<proteinExistence type="predicted"/>
<organism evidence="1 2">
    <name type="scientific">Macrolepiota fuliginosa MF-IS2</name>
    <dbReference type="NCBI Taxonomy" id="1400762"/>
    <lineage>
        <taxon>Eukaryota</taxon>
        <taxon>Fungi</taxon>
        <taxon>Dikarya</taxon>
        <taxon>Basidiomycota</taxon>
        <taxon>Agaricomycotina</taxon>
        <taxon>Agaricomycetes</taxon>
        <taxon>Agaricomycetidae</taxon>
        <taxon>Agaricales</taxon>
        <taxon>Agaricineae</taxon>
        <taxon>Agaricaceae</taxon>
        <taxon>Macrolepiota</taxon>
    </lineage>
</organism>
<accession>A0A9P5X193</accession>
<evidence type="ECO:0000313" key="1">
    <source>
        <dbReference type="EMBL" id="KAF9441470.1"/>
    </source>
</evidence>
<reference evidence="1" key="1">
    <citation type="submission" date="2020-11" db="EMBL/GenBank/DDBJ databases">
        <authorList>
            <consortium name="DOE Joint Genome Institute"/>
            <person name="Ahrendt S."/>
            <person name="Riley R."/>
            <person name="Andreopoulos W."/>
            <person name="Labutti K."/>
            <person name="Pangilinan J."/>
            <person name="Ruiz-Duenas F.J."/>
            <person name="Barrasa J.M."/>
            <person name="Sanchez-Garcia M."/>
            <person name="Camarero S."/>
            <person name="Miyauchi S."/>
            <person name="Serrano A."/>
            <person name="Linde D."/>
            <person name="Babiker R."/>
            <person name="Drula E."/>
            <person name="Ayuso-Fernandez I."/>
            <person name="Pacheco R."/>
            <person name="Padilla G."/>
            <person name="Ferreira P."/>
            <person name="Barriuso J."/>
            <person name="Kellner H."/>
            <person name="Castanera R."/>
            <person name="Alfaro M."/>
            <person name="Ramirez L."/>
            <person name="Pisabarro A.G."/>
            <person name="Kuo A."/>
            <person name="Tritt A."/>
            <person name="Lipzen A."/>
            <person name="He G."/>
            <person name="Yan M."/>
            <person name="Ng V."/>
            <person name="Cullen D."/>
            <person name="Martin F."/>
            <person name="Rosso M.-N."/>
            <person name="Henrissat B."/>
            <person name="Hibbett D."/>
            <person name="Martinez A.T."/>
            <person name="Grigoriev I.V."/>
        </authorList>
    </citation>
    <scope>NUCLEOTIDE SEQUENCE</scope>
    <source>
        <strain evidence="1">MF-IS2</strain>
    </source>
</reference>
<dbReference type="AlphaFoldDB" id="A0A9P5X193"/>
<dbReference type="Proteomes" id="UP000807342">
    <property type="component" value="Unassembled WGS sequence"/>
</dbReference>
<evidence type="ECO:0000313" key="2">
    <source>
        <dbReference type="Proteomes" id="UP000807342"/>
    </source>
</evidence>
<dbReference type="EMBL" id="MU151898">
    <property type="protein sequence ID" value="KAF9441470.1"/>
    <property type="molecule type" value="Genomic_DNA"/>
</dbReference>
<protein>
    <submittedName>
        <fullName evidence="1">Uncharacterized protein</fullName>
    </submittedName>
</protein>
<keyword evidence="2" id="KW-1185">Reference proteome</keyword>
<comment type="caution">
    <text evidence="1">The sequence shown here is derived from an EMBL/GenBank/DDBJ whole genome shotgun (WGS) entry which is preliminary data.</text>
</comment>
<feature type="non-terminal residue" evidence="1">
    <location>
        <position position="1"/>
    </location>
</feature>
<name>A0A9P5X193_9AGAR</name>
<gene>
    <name evidence="1" type="ORF">P691DRAFT_683786</name>
</gene>